<evidence type="ECO:0000313" key="1">
    <source>
        <dbReference type="EMBL" id="RZI32663.1"/>
    </source>
</evidence>
<sequence>MPVLAPLFREINYSRITQLDEAGMSAQTIANIIRDETDSQVKLTPSDIRSYLKIQDVASERMLITKPTMKEVLKRPPLESQPE</sequence>
<reference evidence="1 2" key="1">
    <citation type="submission" date="2019-02" db="EMBL/GenBank/DDBJ databases">
        <title>Pseudomonas spp from wheat grain.</title>
        <authorList>
            <person name="Cho G.-S."/>
            <person name="Franz C.M.A.P."/>
        </authorList>
    </citation>
    <scope>NUCLEOTIDE SEQUENCE [LARGE SCALE GENOMIC DNA]</scope>
    <source>
        <strain evidence="1 2">133NRW</strain>
    </source>
</reference>
<gene>
    <name evidence="1" type="ORF">EUX57_05265</name>
</gene>
<organism evidence="1 2">
    <name type="scientific">Pseudomonas orientalis</name>
    <dbReference type="NCBI Taxonomy" id="76758"/>
    <lineage>
        <taxon>Bacteria</taxon>
        <taxon>Pseudomonadati</taxon>
        <taxon>Pseudomonadota</taxon>
        <taxon>Gammaproteobacteria</taxon>
        <taxon>Pseudomonadales</taxon>
        <taxon>Pseudomonadaceae</taxon>
        <taxon>Pseudomonas</taxon>
    </lineage>
</organism>
<protein>
    <submittedName>
        <fullName evidence="1">Uncharacterized protein</fullName>
    </submittedName>
</protein>
<dbReference type="EMBL" id="SGFE01000008">
    <property type="protein sequence ID" value="RZI32663.1"/>
    <property type="molecule type" value="Genomic_DNA"/>
</dbReference>
<name>A0A4Q7D2K6_9PSED</name>
<dbReference type="RefSeq" id="WP_130138149.1">
    <property type="nucleotide sequence ID" value="NZ_SGFE01000008.1"/>
</dbReference>
<dbReference type="AlphaFoldDB" id="A0A4Q7D2K6"/>
<comment type="caution">
    <text evidence="1">The sequence shown here is derived from an EMBL/GenBank/DDBJ whole genome shotgun (WGS) entry which is preliminary data.</text>
</comment>
<proteinExistence type="predicted"/>
<evidence type="ECO:0000313" key="2">
    <source>
        <dbReference type="Proteomes" id="UP000293369"/>
    </source>
</evidence>
<accession>A0A4Q7D2K6</accession>
<dbReference type="Proteomes" id="UP000293369">
    <property type="component" value="Unassembled WGS sequence"/>
</dbReference>